<keyword evidence="2" id="KW-1185">Reference proteome</keyword>
<evidence type="ECO:0000313" key="1">
    <source>
        <dbReference type="EMBL" id="MEB3075421.1"/>
    </source>
</evidence>
<gene>
    <name evidence="1" type="ORF">VJJ08_08935</name>
</gene>
<dbReference type="EMBL" id="JAYKBW010000009">
    <property type="protein sequence ID" value="MEB3075421.1"/>
    <property type="molecule type" value="Genomic_DNA"/>
</dbReference>
<proteinExistence type="predicted"/>
<evidence type="ECO:0008006" key="3">
    <source>
        <dbReference type="Google" id="ProtNLM"/>
    </source>
</evidence>
<evidence type="ECO:0000313" key="2">
    <source>
        <dbReference type="Proteomes" id="UP001311730"/>
    </source>
</evidence>
<name>A0ABU5Z8Y0_9FLAO</name>
<comment type="caution">
    <text evidence="1">The sequence shown here is derived from an EMBL/GenBank/DDBJ whole genome shotgun (WGS) entry which is preliminary data.</text>
</comment>
<organism evidence="1 2">
    <name type="scientific">Capnocytophaga gingivalis</name>
    <dbReference type="NCBI Taxonomy" id="1017"/>
    <lineage>
        <taxon>Bacteria</taxon>
        <taxon>Pseudomonadati</taxon>
        <taxon>Bacteroidota</taxon>
        <taxon>Flavobacteriia</taxon>
        <taxon>Flavobacteriales</taxon>
        <taxon>Flavobacteriaceae</taxon>
        <taxon>Capnocytophaga</taxon>
    </lineage>
</organism>
<accession>A0ABU5Z8Y0</accession>
<reference evidence="1 2" key="1">
    <citation type="submission" date="2023-12" db="EMBL/GenBank/DDBJ databases">
        <title>Genomic sequences of Capnocytophaga and Parvimonas strains.</title>
        <authorList>
            <person name="Watt R.M."/>
            <person name="Wang M."/>
            <person name="Yang T."/>
            <person name="Tong W.M."/>
        </authorList>
    </citation>
    <scope>NUCLEOTIDE SEQUENCE [LARGE SCALE GENOMIC DNA]</scope>
    <source>
        <strain evidence="1 2">CCUG 13096</strain>
    </source>
</reference>
<sequence>MMKILFFIFILPILGFSQEFNYRKIKVIEQNDSVLISNVFYRNKTTILKPQKEEIKDSIVIYNKTKLSNKNSKKLYQLLKNRKSYLKGAPLTTDFDIEIKFYKNGEVVQTITLSSFTKRITISWNKGDFIGKYSPLFKKEIDEIICREKLSKNKNNKTHNPKDFSNYAKPNYSVIKVLR</sequence>
<protein>
    <recommendedName>
        <fullName evidence="3">DUF4412 domain-containing protein</fullName>
    </recommendedName>
</protein>
<dbReference type="Proteomes" id="UP001311730">
    <property type="component" value="Unassembled WGS sequence"/>
</dbReference>
<dbReference type="RefSeq" id="WP_314993457.1">
    <property type="nucleotide sequence ID" value="NZ_JAYKBW010000009.1"/>
</dbReference>